<dbReference type="InterPro" id="IPR036396">
    <property type="entry name" value="Cyt_P450_sf"/>
</dbReference>
<dbReference type="Gene3D" id="1.10.630.10">
    <property type="entry name" value="Cytochrome P450"/>
    <property type="match status" value="1"/>
</dbReference>
<evidence type="ECO:0000256" key="5">
    <source>
        <dbReference type="ARBA" id="ARBA00022617"/>
    </source>
</evidence>
<evidence type="ECO:0000256" key="2">
    <source>
        <dbReference type="ARBA" id="ARBA00004370"/>
    </source>
</evidence>
<evidence type="ECO:0000256" key="3">
    <source>
        <dbReference type="ARBA" id="ARBA00004721"/>
    </source>
</evidence>
<evidence type="ECO:0000256" key="10">
    <source>
        <dbReference type="ARBA" id="ARBA00023004"/>
    </source>
</evidence>
<dbReference type="Pfam" id="PF00067">
    <property type="entry name" value="p450"/>
    <property type="match status" value="1"/>
</dbReference>
<accession>A0A1Q3E5S7</accession>
<dbReference type="STRING" id="5353.A0A1Q3E5S7"/>
<dbReference type="InterPro" id="IPR001128">
    <property type="entry name" value="Cyt_P450"/>
</dbReference>
<keyword evidence="7 13" id="KW-0479">Metal-binding</keyword>
<evidence type="ECO:0000256" key="13">
    <source>
        <dbReference type="PIRSR" id="PIRSR602403-1"/>
    </source>
</evidence>
<evidence type="ECO:0000256" key="7">
    <source>
        <dbReference type="ARBA" id="ARBA00022723"/>
    </source>
</evidence>
<evidence type="ECO:0000256" key="12">
    <source>
        <dbReference type="ARBA" id="ARBA00023136"/>
    </source>
</evidence>
<reference evidence="16 17" key="1">
    <citation type="submission" date="2016-08" db="EMBL/GenBank/DDBJ databases">
        <authorList>
            <consortium name="Lentinula edodes genome sequencing consortium"/>
            <person name="Sakamoto Y."/>
            <person name="Nakade K."/>
            <person name="Sato S."/>
            <person name="Yoshida Y."/>
            <person name="Miyazaki K."/>
            <person name="Natsume S."/>
            <person name="Konno N."/>
        </authorList>
    </citation>
    <scope>NUCLEOTIDE SEQUENCE [LARGE SCALE GENOMIC DNA]</scope>
    <source>
        <strain evidence="16 17">NBRC 111202</strain>
    </source>
</reference>
<dbReference type="InterPro" id="IPR050121">
    <property type="entry name" value="Cytochrome_P450_monoxygenase"/>
</dbReference>
<evidence type="ECO:0000256" key="9">
    <source>
        <dbReference type="ARBA" id="ARBA00023002"/>
    </source>
</evidence>
<dbReference type="GO" id="GO:0020037">
    <property type="term" value="F:heme binding"/>
    <property type="evidence" value="ECO:0007669"/>
    <property type="project" value="InterPro"/>
</dbReference>
<dbReference type="InterPro" id="IPR017972">
    <property type="entry name" value="Cyt_P450_CS"/>
</dbReference>
<sequence length="511" mass="58126">MIIFIAKVIFALVLIPIGYIVYGLVYRYHQRSLKFLRGPANTSLFFGADYDLLHQEETGVLEKKWFEEYGTAFRASTYFSEDMLMVADPKALQYVTVTSGYRFPKPEDVRQITAFLMGRGILNAEGVIHNRHRKALNPAFSAKQLRQFLGLFQRSTGRLVGNWQEELGNSASEGSVINVTKWLPKITLDVIGQSAFNYNFGSLDGKETELGTIFENLFYYTEEKRFLGFLNASKRVARPLFKKASAEKITRDQFEGKDVLSVLVHANQEEDPKKRLDEDEVLSQMATMILAGHETTASTMTWILYALTKNPKDQEKIYREIQEIRERNGDNEPSPQDLDSMPFFNAVIKESLRLYPIVPIITREAQSDDAIPLEFPITTVSGDQISQIPVNKGQRVALCLGMYNRLPQVWGHDADQWNPGRFMNPTKKRTLGVYANLMSFSAGLRACIGWRFAVMELQAILFGLTEKFEFCPPASGVLDEIQAVPFGLIIPMKKGKWREGKQMPLLVKARR</sequence>
<keyword evidence="12 15" id="KW-0472">Membrane</keyword>
<dbReference type="PRINTS" id="PR00385">
    <property type="entry name" value="P450"/>
</dbReference>
<evidence type="ECO:0000256" key="11">
    <source>
        <dbReference type="ARBA" id="ARBA00023033"/>
    </source>
</evidence>
<comment type="subcellular location">
    <subcellularLocation>
        <location evidence="2">Membrane</location>
    </subcellularLocation>
</comment>
<feature type="transmembrane region" description="Helical" evidence="15">
    <location>
        <begin position="6"/>
        <end position="25"/>
    </location>
</feature>
<protein>
    <submittedName>
        <fullName evidence="16">Cytochrome p450</fullName>
    </submittedName>
</protein>
<comment type="similarity">
    <text evidence="4 14">Belongs to the cytochrome P450 family.</text>
</comment>
<evidence type="ECO:0000256" key="15">
    <source>
        <dbReference type="SAM" id="Phobius"/>
    </source>
</evidence>
<evidence type="ECO:0000256" key="1">
    <source>
        <dbReference type="ARBA" id="ARBA00001971"/>
    </source>
</evidence>
<comment type="caution">
    <text evidence="16">The sequence shown here is derived from an EMBL/GenBank/DDBJ whole genome shotgun (WGS) entry which is preliminary data.</text>
</comment>
<evidence type="ECO:0000313" key="17">
    <source>
        <dbReference type="Proteomes" id="UP000188533"/>
    </source>
</evidence>
<dbReference type="GO" id="GO:0004497">
    <property type="term" value="F:monooxygenase activity"/>
    <property type="evidence" value="ECO:0007669"/>
    <property type="project" value="UniProtKB-KW"/>
</dbReference>
<dbReference type="Proteomes" id="UP000188533">
    <property type="component" value="Unassembled WGS sequence"/>
</dbReference>
<dbReference type="PANTHER" id="PTHR24305:SF166">
    <property type="entry name" value="CYTOCHROME P450 12A4, MITOCHONDRIAL-RELATED"/>
    <property type="match status" value="1"/>
</dbReference>
<gene>
    <name evidence="16" type="ORF">LENED_004241</name>
</gene>
<dbReference type="PRINTS" id="PR00465">
    <property type="entry name" value="EP450IV"/>
</dbReference>
<keyword evidence="17" id="KW-1185">Reference proteome</keyword>
<dbReference type="GO" id="GO:0016020">
    <property type="term" value="C:membrane"/>
    <property type="evidence" value="ECO:0007669"/>
    <property type="project" value="UniProtKB-SubCell"/>
</dbReference>
<evidence type="ECO:0000256" key="14">
    <source>
        <dbReference type="RuleBase" id="RU000461"/>
    </source>
</evidence>
<dbReference type="EMBL" id="BDGU01000102">
    <property type="protein sequence ID" value="GAW02578.1"/>
    <property type="molecule type" value="Genomic_DNA"/>
</dbReference>
<dbReference type="GO" id="GO:0005506">
    <property type="term" value="F:iron ion binding"/>
    <property type="evidence" value="ECO:0007669"/>
    <property type="project" value="InterPro"/>
</dbReference>
<dbReference type="AlphaFoldDB" id="A0A1Q3E5S7"/>
<keyword evidence="9 14" id="KW-0560">Oxidoreductase</keyword>
<evidence type="ECO:0000256" key="4">
    <source>
        <dbReference type="ARBA" id="ARBA00010617"/>
    </source>
</evidence>
<keyword evidence="6 15" id="KW-0812">Transmembrane</keyword>
<proteinExistence type="inferred from homology"/>
<dbReference type="PROSITE" id="PS00086">
    <property type="entry name" value="CYTOCHROME_P450"/>
    <property type="match status" value="1"/>
</dbReference>
<keyword evidence="10 13" id="KW-0408">Iron</keyword>
<dbReference type="SUPFAM" id="SSF48264">
    <property type="entry name" value="Cytochrome P450"/>
    <property type="match status" value="1"/>
</dbReference>
<evidence type="ECO:0000313" key="16">
    <source>
        <dbReference type="EMBL" id="GAW02578.1"/>
    </source>
</evidence>
<dbReference type="GO" id="GO:0016705">
    <property type="term" value="F:oxidoreductase activity, acting on paired donors, with incorporation or reduction of molecular oxygen"/>
    <property type="evidence" value="ECO:0007669"/>
    <property type="project" value="InterPro"/>
</dbReference>
<comment type="cofactor">
    <cofactor evidence="1 13">
        <name>heme</name>
        <dbReference type="ChEBI" id="CHEBI:30413"/>
    </cofactor>
</comment>
<keyword evidence="5 13" id="KW-0349">Heme</keyword>
<dbReference type="PANTHER" id="PTHR24305">
    <property type="entry name" value="CYTOCHROME P450"/>
    <property type="match status" value="1"/>
</dbReference>
<organism evidence="16 17">
    <name type="scientific">Lentinula edodes</name>
    <name type="common">Shiitake mushroom</name>
    <name type="synonym">Lentinus edodes</name>
    <dbReference type="NCBI Taxonomy" id="5353"/>
    <lineage>
        <taxon>Eukaryota</taxon>
        <taxon>Fungi</taxon>
        <taxon>Dikarya</taxon>
        <taxon>Basidiomycota</taxon>
        <taxon>Agaricomycotina</taxon>
        <taxon>Agaricomycetes</taxon>
        <taxon>Agaricomycetidae</taxon>
        <taxon>Agaricales</taxon>
        <taxon>Marasmiineae</taxon>
        <taxon>Omphalotaceae</taxon>
        <taxon>Lentinula</taxon>
    </lineage>
</organism>
<keyword evidence="8 15" id="KW-1133">Transmembrane helix</keyword>
<dbReference type="InterPro" id="IPR002403">
    <property type="entry name" value="Cyt_P450_E_grp-IV"/>
</dbReference>
<reference evidence="16 17" key="2">
    <citation type="submission" date="2017-02" db="EMBL/GenBank/DDBJ databases">
        <title>A genome survey and senescence transcriptome analysis in Lentinula edodes.</title>
        <authorList>
            <person name="Sakamoto Y."/>
            <person name="Nakade K."/>
            <person name="Sato S."/>
            <person name="Yoshida Y."/>
            <person name="Miyazaki K."/>
            <person name="Natsume S."/>
            <person name="Konno N."/>
        </authorList>
    </citation>
    <scope>NUCLEOTIDE SEQUENCE [LARGE SCALE GENOMIC DNA]</scope>
    <source>
        <strain evidence="16 17">NBRC 111202</strain>
    </source>
</reference>
<keyword evidence="11 14" id="KW-0503">Monooxygenase</keyword>
<feature type="binding site" description="axial binding residue" evidence="13">
    <location>
        <position position="447"/>
    </location>
    <ligand>
        <name>heme</name>
        <dbReference type="ChEBI" id="CHEBI:30413"/>
    </ligand>
    <ligandPart>
        <name>Fe</name>
        <dbReference type="ChEBI" id="CHEBI:18248"/>
    </ligandPart>
</feature>
<evidence type="ECO:0000256" key="8">
    <source>
        <dbReference type="ARBA" id="ARBA00022989"/>
    </source>
</evidence>
<name>A0A1Q3E5S7_LENED</name>
<comment type="pathway">
    <text evidence="3">Secondary metabolite biosynthesis; terpenoid biosynthesis.</text>
</comment>
<evidence type="ECO:0000256" key="6">
    <source>
        <dbReference type="ARBA" id="ARBA00022692"/>
    </source>
</evidence>